<dbReference type="VEuPathDB" id="FungiDB:LEMA_P058550.1"/>
<sequence length="511" mass="57494">MLAAGRIFGDSKLRIINSRQFVNDCGWFPGQQRPPNNQPRHCITTCQTITTTPNTRHASLAYLKFVWVAGASGNRARKRLHSRINILSLVAYFTQGRRQQNDIWGLRRATQTRCLGYIPLRRRFGAAKHVTEPEDHETRKRSRDTPSTTHGATSFWGSRLTDARSPPPLAHDRYELARGGMDDSPHVSRQNGDYDDYFQLQKQRRTWSIPPTPYGGAVKRSADEMETTTTTTTPEGSKSWSILSLVGGVAGKLFQFCTVPFRGFQAGNGPKYNLDSQDEIATRLGLQDNPSEFHFSGAVQQMTPGNFPADNYGVQPIDSIQDERPRMTKRLRTTDNWVVVGNNGETESRPSTPRLAERRVPDHRISPSQIPRPVAKPGTATPSHKRPSLIPVSRRSTVDQKSVLSNPPARRRSYSRQSYGSPTVNEDPFNKPKSPFSKSPLPKDSQRLLSKVRQEELEEDARLRRMSSQMSAMLKEAKEALGAKFEVEDYADEDDVMADVGASTQQPKWFS</sequence>
<dbReference type="Proteomes" id="UP000002668">
    <property type="component" value="Genome"/>
</dbReference>
<dbReference type="AlphaFoldDB" id="E4ZHI8"/>
<feature type="region of interest" description="Disordered" evidence="1">
    <location>
        <begin position="128"/>
        <end position="170"/>
    </location>
</feature>
<name>E4ZHI8_LEPMJ</name>
<dbReference type="HOGENOM" id="CLU_040949_0_0_1"/>
<accession>E4ZHI8</accession>
<dbReference type="STRING" id="985895.E4ZHI8"/>
<gene>
    <name evidence="2" type="ORF">LEMA_P058550.1</name>
</gene>
<dbReference type="InParanoid" id="E4ZHI8"/>
<feature type="region of interest" description="Disordered" evidence="1">
    <location>
        <begin position="333"/>
        <end position="447"/>
    </location>
</feature>
<evidence type="ECO:0000313" key="2">
    <source>
        <dbReference type="EMBL" id="CBX90821.1"/>
    </source>
</evidence>
<dbReference type="OMA" id="RRMSSQM"/>
<dbReference type="OrthoDB" id="5138418at2759"/>
<keyword evidence="3" id="KW-1185">Reference proteome</keyword>
<feature type="compositionally biased region" description="Basic and acidic residues" evidence="1">
    <location>
        <begin position="355"/>
        <end position="365"/>
    </location>
</feature>
<feature type="compositionally biased region" description="Basic and acidic residues" evidence="1">
    <location>
        <begin position="129"/>
        <end position="138"/>
    </location>
</feature>
<dbReference type="eggNOG" id="ENOG502SQZN">
    <property type="taxonomic scope" value="Eukaryota"/>
</dbReference>
<evidence type="ECO:0000256" key="1">
    <source>
        <dbReference type="SAM" id="MobiDB-lite"/>
    </source>
</evidence>
<proteinExistence type="predicted"/>
<feature type="compositionally biased region" description="Polar residues" evidence="1">
    <location>
        <begin position="145"/>
        <end position="156"/>
    </location>
</feature>
<protein>
    <submittedName>
        <fullName evidence="2">Uncharacterized protein</fullName>
    </submittedName>
</protein>
<evidence type="ECO:0000313" key="3">
    <source>
        <dbReference type="Proteomes" id="UP000002668"/>
    </source>
</evidence>
<dbReference type="EMBL" id="FP929065">
    <property type="protein sequence ID" value="CBX90821.1"/>
    <property type="molecule type" value="Genomic_DNA"/>
</dbReference>
<organism evidence="3">
    <name type="scientific">Leptosphaeria maculans (strain JN3 / isolate v23.1.3 / race Av1-4-5-6-7-8)</name>
    <name type="common">Blackleg fungus</name>
    <name type="synonym">Phoma lingam</name>
    <dbReference type="NCBI Taxonomy" id="985895"/>
    <lineage>
        <taxon>Eukaryota</taxon>
        <taxon>Fungi</taxon>
        <taxon>Dikarya</taxon>
        <taxon>Ascomycota</taxon>
        <taxon>Pezizomycotina</taxon>
        <taxon>Dothideomycetes</taxon>
        <taxon>Pleosporomycetidae</taxon>
        <taxon>Pleosporales</taxon>
        <taxon>Pleosporineae</taxon>
        <taxon>Leptosphaeriaceae</taxon>
        <taxon>Plenodomus</taxon>
        <taxon>Plenodomus lingam/Leptosphaeria maculans species complex</taxon>
    </lineage>
</organism>
<reference evidence="3" key="1">
    <citation type="journal article" date="2011" name="Nat. Commun.">
        <title>Effector diversification within compartments of the Leptosphaeria maculans genome affected by Repeat-Induced Point mutations.</title>
        <authorList>
            <person name="Rouxel T."/>
            <person name="Grandaubert J."/>
            <person name="Hane J.K."/>
            <person name="Hoede C."/>
            <person name="van de Wouw A.P."/>
            <person name="Couloux A."/>
            <person name="Dominguez V."/>
            <person name="Anthouard V."/>
            <person name="Bally P."/>
            <person name="Bourras S."/>
            <person name="Cozijnsen A.J."/>
            <person name="Ciuffetti L.M."/>
            <person name="Degrave A."/>
            <person name="Dilmaghani A."/>
            <person name="Duret L."/>
            <person name="Fudal I."/>
            <person name="Goodwin S.B."/>
            <person name="Gout L."/>
            <person name="Glaser N."/>
            <person name="Linglin J."/>
            <person name="Kema G.H.J."/>
            <person name="Lapalu N."/>
            <person name="Lawrence C.B."/>
            <person name="May K."/>
            <person name="Meyer M."/>
            <person name="Ollivier B."/>
            <person name="Poulain J."/>
            <person name="Schoch C.L."/>
            <person name="Simon A."/>
            <person name="Spatafora J.W."/>
            <person name="Stachowiak A."/>
            <person name="Turgeon B.G."/>
            <person name="Tyler B.M."/>
            <person name="Vincent D."/>
            <person name="Weissenbach J."/>
            <person name="Amselem J."/>
            <person name="Quesneville H."/>
            <person name="Oliver R.P."/>
            <person name="Wincker P."/>
            <person name="Balesdent M.-H."/>
            <person name="Howlett B.J."/>
        </authorList>
    </citation>
    <scope>NUCLEOTIDE SEQUENCE [LARGE SCALE GENOMIC DNA]</scope>
    <source>
        <strain evidence="3">JN3 / isolate v23.1.3 / race Av1-4-5-6-7-8</strain>
    </source>
</reference>
<feature type="compositionally biased region" description="Low complexity" evidence="1">
    <location>
        <begin position="431"/>
        <end position="443"/>
    </location>
</feature>
<feature type="region of interest" description="Disordered" evidence="1">
    <location>
        <begin position="208"/>
        <end position="238"/>
    </location>
</feature>